<proteinExistence type="predicted"/>
<gene>
    <name evidence="1" type="ORF">LCGC14_0362490</name>
</gene>
<comment type="caution">
    <text evidence="1">The sequence shown here is derived from an EMBL/GenBank/DDBJ whole genome shotgun (WGS) entry which is preliminary data.</text>
</comment>
<dbReference type="EMBL" id="LAZR01000282">
    <property type="protein sequence ID" value="KKN77271.1"/>
    <property type="molecule type" value="Genomic_DNA"/>
</dbReference>
<evidence type="ECO:0008006" key="2">
    <source>
        <dbReference type="Google" id="ProtNLM"/>
    </source>
</evidence>
<name>A0A0F9VUZ9_9ZZZZ</name>
<dbReference type="AlphaFoldDB" id="A0A0F9VUZ9"/>
<accession>A0A0F9VUZ9</accession>
<sequence length="103" mass="12057">MSTENRTQEIKSILLWLSRSMKKCRGSDLECLIRFCDDPISPWIAITPETMPKETGDYWVIREGVARPEIRTFEKSNHLWIAVFPTDPKITHYMPIPPLPEKK</sequence>
<evidence type="ECO:0000313" key="1">
    <source>
        <dbReference type="EMBL" id="KKN77271.1"/>
    </source>
</evidence>
<organism evidence="1">
    <name type="scientific">marine sediment metagenome</name>
    <dbReference type="NCBI Taxonomy" id="412755"/>
    <lineage>
        <taxon>unclassified sequences</taxon>
        <taxon>metagenomes</taxon>
        <taxon>ecological metagenomes</taxon>
    </lineage>
</organism>
<protein>
    <recommendedName>
        <fullName evidence="2">DUF551 domain-containing protein</fullName>
    </recommendedName>
</protein>
<reference evidence="1" key="1">
    <citation type="journal article" date="2015" name="Nature">
        <title>Complex archaea that bridge the gap between prokaryotes and eukaryotes.</title>
        <authorList>
            <person name="Spang A."/>
            <person name="Saw J.H."/>
            <person name="Jorgensen S.L."/>
            <person name="Zaremba-Niedzwiedzka K."/>
            <person name="Martijn J."/>
            <person name="Lind A.E."/>
            <person name="van Eijk R."/>
            <person name="Schleper C."/>
            <person name="Guy L."/>
            <person name="Ettema T.J."/>
        </authorList>
    </citation>
    <scope>NUCLEOTIDE SEQUENCE</scope>
</reference>